<dbReference type="GO" id="GO:0003755">
    <property type="term" value="F:peptidyl-prolyl cis-trans isomerase activity"/>
    <property type="evidence" value="ECO:0007669"/>
    <property type="project" value="UniProtKB-KW"/>
</dbReference>
<dbReference type="Proteomes" id="UP000011717">
    <property type="component" value="Unassembled WGS sequence"/>
</dbReference>
<organism evidence="12 13">
    <name type="scientific">Pacificimonas flava</name>
    <dbReference type="NCBI Taxonomy" id="1234595"/>
    <lineage>
        <taxon>Bacteria</taxon>
        <taxon>Pseudomonadati</taxon>
        <taxon>Pseudomonadota</taxon>
        <taxon>Alphaproteobacteria</taxon>
        <taxon>Sphingomonadales</taxon>
        <taxon>Sphingosinicellaceae</taxon>
        <taxon>Pacificimonas</taxon>
    </lineage>
</organism>
<evidence type="ECO:0000313" key="12">
    <source>
        <dbReference type="EMBL" id="EMD84365.1"/>
    </source>
</evidence>
<keyword evidence="5" id="KW-0143">Chaperone</keyword>
<evidence type="ECO:0000256" key="10">
    <source>
        <dbReference type="SAM" id="SignalP"/>
    </source>
</evidence>
<evidence type="ECO:0000256" key="4">
    <source>
        <dbReference type="ARBA" id="ARBA00023110"/>
    </source>
</evidence>
<dbReference type="PANTHER" id="PTHR47637">
    <property type="entry name" value="CHAPERONE SURA"/>
    <property type="match status" value="1"/>
</dbReference>
<dbReference type="Pfam" id="PF00639">
    <property type="entry name" value="Rotamase"/>
    <property type="match status" value="1"/>
</dbReference>
<keyword evidence="3" id="KW-0574">Periplasm</keyword>
<evidence type="ECO:0000256" key="9">
    <source>
        <dbReference type="PROSITE-ProRule" id="PRU00278"/>
    </source>
</evidence>
<keyword evidence="13" id="KW-1185">Reference proteome</keyword>
<reference evidence="12 13" key="1">
    <citation type="journal article" date="2013" name="Genome Announc.">
        <title>Draft Genome Sequence of Strain JLT2015T, Belonging to the Family Sphingomonadaceae of the Alphaproteobacteria.</title>
        <authorList>
            <person name="Tang K."/>
            <person name="Liu K."/>
            <person name="Li S."/>
            <person name="Jiao N."/>
        </authorList>
    </citation>
    <scope>NUCLEOTIDE SEQUENCE [LARGE SCALE GENOMIC DNA]</scope>
    <source>
        <strain evidence="12 13">JLT2015</strain>
    </source>
</reference>
<feature type="domain" description="PpiC" evidence="11">
    <location>
        <begin position="211"/>
        <end position="308"/>
    </location>
</feature>
<evidence type="ECO:0000256" key="6">
    <source>
        <dbReference type="ARBA" id="ARBA00023235"/>
    </source>
</evidence>
<keyword evidence="4 9" id="KW-0697">Rotamase</keyword>
<comment type="caution">
    <text evidence="12">The sequence shown here is derived from an EMBL/GenBank/DDBJ whole genome shotgun (WGS) entry which is preliminary data.</text>
</comment>
<sequence>MNLTTLRTFAGAALASTLALAVHAQTEPATSASERAADSSQAENPILDELNRTPNISMFAEPDDPNVRKANVVVNGDVVTDTDVEQRLNLVLASNPTDLDEQEQLRLRLQVMRNLIDEKLQIQESAENDIVVTDQDLTDAFGRVAQNFQMTPEKFGNYLETRGTSPMSIKQQIRAELAWGRLLRRRVEPFVNVGDDEVESMIADMEANKGTDEFRIAELVLFTSPENAAQVKAQADGIAEQLAQGAAFVAYARQYSESSTATLGGDLGWVQLEQLPQELQPIVARMQEGQITQPIQIPGAVVILALVDKRQVLTANEDDAILSLKQISVNLSPETSEEDARSLVARMNDAITGMGGCGGVEGVAQQLGGEVTVNDSLRLGDLPPQLKDVVGQMQIGQSTPPFGSLQEGLKVLTLCGREQPNEVAAPNFTAMYQQLEESRVNMAARRYLRDLRREAIIDYR</sequence>
<dbReference type="PROSITE" id="PS50198">
    <property type="entry name" value="PPIC_PPIASE_2"/>
    <property type="match status" value="1"/>
</dbReference>
<protein>
    <recommendedName>
        <fullName evidence="1">Parvulin-like PPIase</fullName>
    </recommendedName>
    <alternativeName>
        <fullName evidence="7">Peptidyl-prolyl cis-trans isomerase plp</fullName>
    </alternativeName>
    <alternativeName>
        <fullName evidence="8">Rotamase plp</fullName>
    </alternativeName>
</protein>
<feature type="signal peptide" evidence="10">
    <location>
        <begin position="1"/>
        <end position="24"/>
    </location>
</feature>
<dbReference type="PANTHER" id="PTHR47637:SF1">
    <property type="entry name" value="CHAPERONE SURA"/>
    <property type="match status" value="1"/>
</dbReference>
<evidence type="ECO:0000256" key="5">
    <source>
        <dbReference type="ARBA" id="ARBA00023186"/>
    </source>
</evidence>
<gene>
    <name evidence="12" type="ORF">C725_0295</name>
</gene>
<dbReference type="RefSeq" id="WP_008599696.1">
    <property type="nucleotide sequence ID" value="NZ_AMRV01000001.1"/>
</dbReference>
<evidence type="ECO:0000259" key="11">
    <source>
        <dbReference type="PROSITE" id="PS50198"/>
    </source>
</evidence>
<accession>M2SG82</accession>
<dbReference type="PATRIC" id="fig|1234595.3.peg.295"/>
<dbReference type="Pfam" id="PF09312">
    <property type="entry name" value="SurA_N"/>
    <property type="match status" value="1"/>
</dbReference>
<dbReference type="EMBL" id="AMRV01000001">
    <property type="protein sequence ID" value="EMD84365.1"/>
    <property type="molecule type" value="Genomic_DNA"/>
</dbReference>
<proteinExistence type="predicted"/>
<dbReference type="InterPro" id="IPR027304">
    <property type="entry name" value="Trigger_fact/SurA_dom_sf"/>
</dbReference>
<name>M2SG82_9SPHN</name>
<keyword evidence="2 10" id="KW-0732">Signal</keyword>
<dbReference type="SUPFAM" id="SSF54534">
    <property type="entry name" value="FKBP-like"/>
    <property type="match status" value="2"/>
</dbReference>
<evidence type="ECO:0000256" key="3">
    <source>
        <dbReference type="ARBA" id="ARBA00022764"/>
    </source>
</evidence>
<dbReference type="AlphaFoldDB" id="M2SG82"/>
<dbReference type="InterPro" id="IPR046357">
    <property type="entry name" value="PPIase_dom_sf"/>
</dbReference>
<dbReference type="InterPro" id="IPR015391">
    <property type="entry name" value="SurA_N"/>
</dbReference>
<feature type="chain" id="PRO_5007921498" description="Parvulin-like PPIase" evidence="10">
    <location>
        <begin position="25"/>
        <end position="460"/>
    </location>
</feature>
<dbReference type="Gene3D" id="1.10.4030.10">
    <property type="entry name" value="Porin chaperone SurA, peptide-binding domain"/>
    <property type="match status" value="1"/>
</dbReference>
<keyword evidence="6 9" id="KW-0413">Isomerase</keyword>
<evidence type="ECO:0000313" key="13">
    <source>
        <dbReference type="Proteomes" id="UP000011717"/>
    </source>
</evidence>
<dbReference type="InterPro" id="IPR000297">
    <property type="entry name" value="PPIase_PpiC"/>
</dbReference>
<evidence type="ECO:0000256" key="7">
    <source>
        <dbReference type="ARBA" id="ARBA00030642"/>
    </source>
</evidence>
<evidence type="ECO:0000256" key="1">
    <source>
        <dbReference type="ARBA" id="ARBA00018370"/>
    </source>
</evidence>
<dbReference type="Gene3D" id="3.10.50.40">
    <property type="match status" value="1"/>
</dbReference>
<evidence type="ECO:0000256" key="8">
    <source>
        <dbReference type="ARBA" id="ARBA00031484"/>
    </source>
</evidence>
<evidence type="ECO:0000256" key="2">
    <source>
        <dbReference type="ARBA" id="ARBA00022729"/>
    </source>
</evidence>
<dbReference type="OrthoDB" id="9791746at2"/>
<dbReference type="InterPro" id="IPR050280">
    <property type="entry name" value="OMP_Chaperone_SurA"/>
</dbReference>
<dbReference type="SUPFAM" id="SSF109998">
    <property type="entry name" value="Triger factor/SurA peptide-binding domain-like"/>
    <property type="match status" value="1"/>
</dbReference>